<dbReference type="EMBL" id="ML179040">
    <property type="protein sequence ID" value="THV06971.1"/>
    <property type="molecule type" value="Genomic_DNA"/>
</dbReference>
<keyword evidence="2" id="KW-1185">Reference proteome</keyword>
<evidence type="ECO:0000313" key="1">
    <source>
        <dbReference type="EMBL" id="THV06971.1"/>
    </source>
</evidence>
<proteinExistence type="predicted"/>
<gene>
    <name evidence="1" type="ORF">K435DRAFT_789062</name>
</gene>
<accession>A0A4S8MVD1</accession>
<reference evidence="1 2" key="1">
    <citation type="journal article" date="2019" name="Nat. Ecol. Evol.">
        <title>Megaphylogeny resolves global patterns of mushroom evolution.</title>
        <authorList>
            <person name="Varga T."/>
            <person name="Krizsan K."/>
            <person name="Foldi C."/>
            <person name="Dima B."/>
            <person name="Sanchez-Garcia M."/>
            <person name="Sanchez-Ramirez S."/>
            <person name="Szollosi G.J."/>
            <person name="Szarkandi J.G."/>
            <person name="Papp V."/>
            <person name="Albert L."/>
            <person name="Andreopoulos W."/>
            <person name="Angelini C."/>
            <person name="Antonin V."/>
            <person name="Barry K.W."/>
            <person name="Bougher N.L."/>
            <person name="Buchanan P."/>
            <person name="Buyck B."/>
            <person name="Bense V."/>
            <person name="Catcheside P."/>
            <person name="Chovatia M."/>
            <person name="Cooper J."/>
            <person name="Damon W."/>
            <person name="Desjardin D."/>
            <person name="Finy P."/>
            <person name="Geml J."/>
            <person name="Haridas S."/>
            <person name="Hughes K."/>
            <person name="Justo A."/>
            <person name="Karasinski D."/>
            <person name="Kautmanova I."/>
            <person name="Kiss B."/>
            <person name="Kocsube S."/>
            <person name="Kotiranta H."/>
            <person name="LaButti K.M."/>
            <person name="Lechner B.E."/>
            <person name="Liimatainen K."/>
            <person name="Lipzen A."/>
            <person name="Lukacs Z."/>
            <person name="Mihaltcheva S."/>
            <person name="Morgado L.N."/>
            <person name="Niskanen T."/>
            <person name="Noordeloos M.E."/>
            <person name="Ohm R.A."/>
            <person name="Ortiz-Santana B."/>
            <person name="Ovrebo C."/>
            <person name="Racz N."/>
            <person name="Riley R."/>
            <person name="Savchenko A."/>
            <person name="Shiryaev A."/>
            <person name="Soop K."/>
            <person name="Spirin V."/>
            <person name="Szebenyi C."/>
            <person name="Tomsovsky M."/>
            <person name="Tulloss R.E."/>
            <person name="Uehling J."/>
            <person name="Grigoriev I.V."/>
            <person name="Vagvolgyi C."/>
            <person name="Papp T."/>
            <person name="Martin F.M."/>
            <person name="Miettinen O."/>
            <person name="Hibbett D.S."/>
            <person name="Nagy L.G."/>
        </authorList>
    </citation>
    <scope>NUCLEOTIDE SEQUENCE [LARGE SCALE GENOMIC DNA]</scope>
    <source>
        <strain evidence="1 2">CBS 962.96</strain>
    </source>
</reference>
<evidence type="ECO:0000313" key="2">
    <source>
        <dbReference type="Proteomes" id="UP000297245"/>
    </source>
</evidence>
<organism evidence="1 2">
    <name type="scientific">Dendrothele bispora (strain CBS 962.96)</name>
    <dbReference type="NCBI Taxonomy" id="1314807"/>
    <lineage>
        <taxon>Eukaryota</taxon>
        <taxon>Fungi</taxon>
        <taxon>Dikarya</taxon>
        <taxon>Basidiomycota</taxon>
        <taxon>Agaricomycotina</taxon>
        <taxon>Agaricomycetes</taxon>
        <taxon>Agaricomycetidae</taxon>
        <taxon>Agaricales</taxon>
        <taxon>Agaricales incertae sedis</taxon>
        <taxon>Dendrothele</taxon>
    </lineage>
</organism>
<dbReference type="AlphaFoldDB" id="A0A4S8MVD1"/>
<name>A0A4S8MVD1_DENBC</name>
<protein>
    <submittedName>
        <fullName evidence="1">Uncharacterized protein</fullName>
    </submittedName>
</protein>
<sequence length="171" mass="19476">MWSSYQTLPPPLPSLEAIPQALPYLEERDCALYISITRNEEIESVAHLCFVVSKTERREKVTGHPKPNQCSYKIHCPSYDLRCMTAIPKTRLLSVHKTFPLRSGADLLENGLAEQVEEKLEWPIVLNSWKWLMSHCCGQVPARISSSNANGIRVHDPPDRCAVEVEHEEIE</sequence>
<dbReference type="Proteomes" id="UP000297245">
    <property type="component" value="Unassembled WGS sequence"/>
</dbReference>